<protein>
    <submittedName>
        <fullName evidence="2">Uncharacterized protein</fullName>
    </submittedName>
</protein>
<comment type="caution">
    <text evidence="2">The sequence shown here is derived from an EMBL/GenBank/DDBJ whole genome shotgun (WGS) entry which is preliminary data.</text>
</comment>
<gene>
    <name evidence="2" type="ORF">ACH5RR_039681</name>
</gene>
<name>A0ABD2Y0A1_9GENT</name>
<accession>A0ABD2Y0A1</accession>
<dbReference type="Proteomes" id="UP001630127">
    <property type="component" value="Unassembled WGS sequence"/>
</dbReference>
<dbReference type="EMBL" id="JBJUIK010000016">
    <property type="protein sequence ID" value="KAL3500588.1"/>
    <property type="molecule type" value="Genomic_DNA"/>
</dbReference>
<reference evidence="2 3" key="1">
    <citation type="submission" date="2024-11" db="EMBL/GenBank/DDBJ databases">
        <title>A near-complete genome assembly of Cinchona calisaya.</title>
        <authorList>
            <person name="Lian D.C."/>
            <person name="Zhao X.W."/>
            <person name="Wei L."/>
        </authorList>
    </citation>
    <scope>NUCLEOTIDE SEQUENCE [LARGE SCALE GENOMIC DNA]</scope>
    <source>
        <tissue evidence="2">Nenye</tissue>
    </source>
</reference>
<feature type="compositionally biased region" description="Acidic residues" evidence="1">
    <location>
        <begin position="93"/>
        <end position="133"/>
    </location>
</feature>
<evidence type="ECO:0000313" key="2">
    <source>
        <dbReference type="EMBL" id="KAL3500588.1"/>
    </source>
</evidence>
<sequence>MIPPIVDQHRSLPPIVIDSILRDFTTCNEHPVETQVILAYSNQDFYTIRYNLDNSGHCDLTGLYTILMHNDLREGKFRLPLQFVKAVVKTEQDGSEDDEATDDSDDEDNYSDMAEDTDANDEGADEELEDDDKDVAQRECHTKSQHN</sequence>
<organism evidence="2 3">
    <name type="scientific">Cinchona calisaya</name>
    <dbReference type="NCBI Taxonomy" id="153742"/>
    <lineage>
        <taxon>Eukaryota</taxon>
        <taxon>Viridiplantae</taxon>
        <taxon>Streptophyta</taxon>
        <taxon>Embryophyta</taxon>
        <taxon>Tracheophyta</taxon>
        <taxon>Spermatophyta</taxon>
        <taxon>Magnoliopsida</taxon>
        <taxon>eudicotyledons</taxon>
        <taxon>Gunneridae</taxon>
        <taxon>Pentapetalae</taxon>
        <taxon>asterids</taxon>
        <taxon>lamiids</taxon>
        <taxon>Gentianales</taxon>
        <taxon>Rubiaceae</taxon>
        <taxon>Cinchonoideae</taxon>
        <taxon>Cinchoneae</taxon>
        <taxon>Cinchona</taxon>
    </lineage>
</organism>
<keyword evidence="3" id="KW-1185">Reference proteome</keyword>
<feature type="region of interest" description="Disordered" evidence="1">
    <location>
        <begin position="89"/>
        <end position="147"/>
    </location>
</feature>
<feature type="compositionally biased region" description="Basic and acidic residues" evidence="1">
    <location>
        <begin position="134"/>
        <end position="147"/>
    </location>
</feature>
<proteinExistence type="predicted"/>
<evidence type="ECO:0000256" key="1">
    <source>
        <dbReference type="SAM" id="MobiDB-lite"/>
    </source>
</evidence>
<evidence type="ECO:0000313" key="3">
    <source>
        <dbReference type="Proteomes" id="UP001630127"/>
    </source>
</evidence>
<dbReference type="AlphaFoldDB" id="A0ABD2Y0A1"/>